<comment type="caution">
    <text evidence="5">The sequence shown here is derived from an EMBL/GenBank/DDBJ whole genome shotgun (WGS) entry which is preliminary data.</text>
</comment>
<dbReference type="SFLD" id="SFLDS00003">
    <property type="entry name" value="Haloacid_Dehalogenase"/>
    <property type="match status" value="1"/>
</dbReference>
<organism evidence="5 6">
    <name type="scientific">Agrobacterium vitis</name>
    <name type="common">Rhizobium vitis</name>
    <dbReference type="NCBI Taxonomy" id="373"/>
    <lineage>
        <taxon>Bacteria</taxon>
        <taxon>Pseudomonadati</taxon>
        <taxon>Pseudomonadota</taxon>
        <taxon>Alphaproteobacteria</taxon>
        <taxon>Hyphomicrobiales</taxon>
        <taxon>Rhizobiaceae</taxon>
        <taxon>Rhizobium/Agrobacterium group</taxon>
        <taxon>Agrobacterium</taxon>
    </lineage>
</organism>
<keyword evidence="5" id="KW-0378">Hydrolase</keyword>
<dbReference type="PANTHER" id="PTHR46193:SF10">
    <property type="entry name" value="6-PHOSPHOGLUCONATE PHOSPHATASE"/>
    <property type="match status" value="1"/>
</dbReference>
<evidence type="ECO:0000256" key="2">
    <source>
        <dbReference type="ARBA" id="ARBA00006171"/>
    </source>
</evidence>
<evidence type="ECO:0000313" key="6">
    <source>
        <dbReference type="Proteomes" id="UP000436692"/>
    </source>
</evidence>
<dbReference type="RefSeq" id="WP_156546884.1">
    <property type="nucleotide sequence ID" value="NZ_JABAEJ010000001.1"/>
</dbReference>
<dbReference type="Pfam" id="PF00702">
    <property type="entry name" value="Hydrolase"/>
    <property type="match status" value="1"/>
</dbReference>
<dbReference type="GO" id="GO:0016787">
    <property type="term" value="F:hydrolase activity"/>
    <property type="evidence" value="ECO:0007669"/>
    <property type="project" value="UniProtKB-KW"/>
</dbReference>
<sequence>MTDICIIFDLDGTLVDSETLCNQAFVDLLPALRDPVEILVERYRGKKLASIFIDIEKRIGARLPSDFEKHYRQRVSELFESDLKPIPGAISMLEQANYAKCIASSGPPAKIRQALEITGLAQYFGKNIFSSYDIGTWKPEPGLFLHAAKAMGFSPHQCGVVEDSDVGIEAAIAAQMRVFHYSRDIPKPSPTAVTRISDLGQLNAHIKQTWP</sequence>
<dbReference type="PANTHER" id="PTHR46193">
    <property type="entry name" value="6-PHOSPHOGLUCONATE PHOSPHATASE"/>
    <property type="match status" value="1"/>
</dbReference>
<dbReference type="SUPFAM" id="SSF56784">
    <property type="entry name" value="HAD-like"/>
    <property type="match status" value="1"/>
</dbReference>
<dbReference type="InterPro" id="IPR023214">
    <property type="entry name" value="HAD_sf"/>
</dbReference>
<dbReference type="Gene3D" id="1.10.150.240">
    <property type="entry name" value="Putative phosphatase, domain 2"/>
    <property type="match status" value="1"/>
</dbReference>
<dbReference type="CDD" id="cd07526">
    <property type="entry name" value="HAD_BPGM_like"/>
    <property type="match status" value="1"/>
</dbReference>
<dbReference type="Proteomes" id="UP000436692">
    <property type="component" value="Unassembled WGS sequence"/>
</dbReference>
<protein>
    <submittedName>
        <fullName evidence="5">HAD-IA family hydrolase</fullName>
    </submittedName>
</protein>
<comment type="cofactor">
    <cofactor evidence="1">
        <name>Mg(2+)</name>
        <dbReference type="ChEBI" id="CHEBI:18420"/>
    </cofactor>
</comment>
<evidence type="ECO:0000313" key="5">
    <source>
        <dbReference type="EMBL" id="MUZ56059.1"/>
    </source>
</evidence>
<dbReference type="GO" id="GO:0046872">
    <property type="term" value="F:metal ion binding"/>
    <property type="evidence" value="ECO:0007669"/>
    <property type="project" value="UniProtKB-KW"/>
</dbReference>
<accession>A0AAE4W9Z7</accession>
<dbReference type="SFLD" id="SFLDG01129">
    <property type="entry name" value="C1.5:_HAD__Beta-PGM__Phosphata"/>
    <property type="match status" value="1"/>
</dbReference>
<evidence type="ECO:0000256" key="4">
    <source>
        <dbReference type="ARBA" id="ARBA00022842"/>
    </source>
</evidence>
<dbReference type="InterPro" id="IPR006439">
    <property type="entry name" value="HAD-SF_hydro_IA"/>
</dbReference>
<keyword evidence="3" id="KW-0479">Metal-binding</keyword>
<dbReference type="NCBIfam" id="TIGR01509">
    <property type="entry name" value="HAD-SF-IA-v3"/>
    <property type="match status" value="1"/>
</dbReference>
<name>A0AAE4W9Z7_AGRVI</name>
<evidence type="ECO:0000256" key="1">
    <source>
        <dbReference type="ARBA" id="ARBA00001946"/>
    </source>
</evidence>
<evidence type="ECO:0000256" key="3">
    <source>
        <dbReference type="ARBA" id="ARBA00022723"/>
    </source>
</evidence>
<dbReference type="EMBL" id="WPHM01000001">
    <property type="protein sequence ID" value="MUZ56059.1"/>
    <property type="molecule type" value="Genomic_DNA"/>
</dbReference>
<dbReference type="InterPro" id="IPR023198">
    <property type="entry name" value="PGP-like_dom2"/>
</dbReference>
<dbReference type="InterPro" id="IPR051600">
    <property type="entry name" value="Beta-PGM-like"/>
</dbReference>
<reference evidence="5 6" key="1">
    <citation type="submission" date="2019-12" db="EMBL/GenBank/DDBJ databases">
        <title>Whole-genome sequencing of Allorhizobium vitis.</title>
        <authorList>
            <person name="Gan H.M."/>
            <person name="Szegedi E."/>
            <person name="Burr T."/>
            <person name="Savka M.A."/>
        </authorList>
    </citation>
    <scope>NUCLEOTIDE SEQUENCE [LARGE SCALE GENOMIC DNA]</scope>
    <source>
        <strain evidence="5 6">CG989</strain>
    </source>
</reference>
<proteinExistence type="inferred from homology"/>
<keyword evidence="4" id="KW-0460">Magnesium</keyword>
<dbReference type="Gene3D" id="3.40.50.1000">
    <property type="entry name" value="HAD superfamily/HAD-like"/>
    <property type="match status" value="1"/>
</dbReference>
<dbReference type="AlphaFoldDB" id="A0AAE4W9Z7"/>
<gene>
    <name evidence="5" type="ORF">GOZ95_01150</name>
</gene>
<dbReference type="InterPro" id="IPR036412">
    <property type="entry name" value="HAD-like_sf"/>
</dbReference>
<comment type="similarity">
    <text evidence="2">Belongs to the HAD-like hydrolase superfamily. CbbY/CbbZ/Gph/YieH family.</text>
</comment>